<dbReference type="EMBL" id="CADCVK010000277">
    <property type="protein sequence ID" value="CAA9486045.1"/>
    <property type="molecule type" value="Genomic_DNA"/>
</dbReference>
<evidence type="ECO:0000256" key="1">
    <source>
        <dbReference type="SAM" id="MobiDB-lite"/>
    </source>
</evidence>
<gene>
    <name evidence="2" type="ORF">AVDCRST_MAG12-1807</name>
</gene>
<feature type="non-terminal residue" evidence="2">
    <location>
        <position position="91"/>
    </location>
</feature>
<proteinExistence type="predicted"/>
<protein>
    <submittedName>
        <fullName evidence="2">Uncharacterized protein</fullName>
    </submittedName>
</protein>
<reference evidence="2" key="1">
    <citation type="submission" date="2020-02" db="EMBL/GenBank/DDBJ databases">
        <authorList>
            <person name="Meier V. D."/>
        </authorList>
    </citation>
    <scope>NUCLEOTIDE SEQUENCE</scope>
    <source>
        <strain evidence="2">AVDCRST_MAG12</strain>
    </source>
</reference>
<dbReference type="AlphaFoldDB" id="A0A6J4S8L5"/>
<sequence length="91" mass="10173">APGKPEHTLRGNGDAAAQDPPARGEGLRAGHVRRRVQGHRPPPAHLRPLRGGEPQLLRPGRVVLRGPLLLREERPLRRERARPLREGRPPR</sequence>
<name>A0A6J4S8L5_9ACTN</name>
<evidence type="ECO:0000313" key="2">
    <source>
        <dbReference type="EMBL" id="CAA9486045.1"/>
    </source>
</evidence>
<organism evidence="2">
    <name type="scientific">uncultured Rubrobacteraceae bacterium</name>
    <dbReference type="NCBI Taxonomy" id="349277"/>
    <lineage>
        <taxon>Bacteria</taxon>
        <taxon>Bacillati</taxon>
        <taxon>Actinomycetota</taxon>
        <taxon>Rubrobacteria</taxon>
        <taxon>Rubrobacterales</taxon>
        <taxon>Rubrobacteraceae</taxon>
        <taxon>environmental samples</taxon>
    </lineage>
</organism>
<feature type="non-terminal residue" evidence="2">
    <location>
        <position position="1"/>
    </location>
</feature>
<accession>A0A6J4S8L5</accession>
<feature type="region of interest" description="Disordered" evidence="1">
    <location>
        <begin position="1"/>
        <end position="54"/>
    </location>
</feature>